<dbReference type="Pfam" id="PF18960">
    <property type="entry name" value="DUF5702"/>
    <property type="match status" value="1"/>
</dbReference>
<accession>A0A9D2RV88</accession>
<proteinExistence type="predicted"/>
<reference evidence="2" key="2">
    <citation type="submission" date="2021-04" db="EMBL/GenBank/DDBJ databases">
        <authorList>
            <person name="Gilroy R."/>
        </authorList>
    </citation>
    <scope>NUCLEOTIDE SEQUENCE</scope>
    <source>
        <strain evidence="2">ChiSjej1B19-5720</strain>
    </source>
</reference>
<gene>
    <name evidence="2" type="ORF">IAA06_01390</name>
</gene>
<dbReference type="InterPro" id="IPR043756">
    <property type="entry name" value="DUF5702"/>
</dbReference>
<dbReference type="Proteomes" id="UP000823842">
    <property type="component" value="Unassembled WGS sequence"/>
</dbReference>
<dbReference type="EMBL" id="DWYZ01000035">
    <property type="protein sequence ID" value="HJB27436.1"/>
    <property type="molecule type" value="Genomic_DNA"/>
</dbReference>
<sequence length="897" mass="100495">MFRFFNKSKGTISVFLCLILLPTILVGGMTVDASRIYLSKVVISDAGEMAMNAGLAQYNEILHDEYGLLVMDQSPAEMESDLESYFEQSLNALPSESDYQKILDLMKKNFDAINVIGSEIYRTDVEKQQIIEYMKYRAPVCLTELVVEKFQQLRDTQKMVDAMNAEMDFSIAMQDCQDAFKDAKEALDALNQIIENYPSDDTIRQELENTQKDFTEIVSRNFLMVEALEKYNGSTESTDLKAMAEACIEAGKLNLSGLSENERKERTFDAYMVCKLYMNTVNNLGGIGELLTQYDAEKAEQEAAENADEAENGEGAEGEQQVQETPQPDQARNDLQQIVSDYNTQAKNIDDFIKSIRDEARKTVDTHAANLNSYNSLAGSAVEAAKKAEKELTDIRDLLKTASDKFNVWDQKNNDLKATGKSGDMDRQIEEYRGFFSTDGAADVQQLEELLNAVKMNQNYFKEVADILKKEKFHNQVIATEPAEGQKGTYENAARNALDGSESNWSEIEPVWINYNKKYEHTALSLNYVKKSIKNDAFYNSLQQYCAGNKSDGLENETNDVNNKLSQGTAAGEEAMKEDGYPTYNWGEAGELISSLTGDDAPNADDKVGDINGGSNMEDADQRRNIVSKFQESIQAANSFLTGIDGIIAKALENLYVVEYAMQMFSYYTINVEDGHTRPAEDIISLSGYSLQDRPGYRGECEYILWGNDESQTNVRNTMMMIFGIRLLFNSFYAFTDYEIDGTATYVSAAVGVYAPYLVPLVKVVIKLAFAGAETASDMKWLKQGYGVTILKDSSTWSLRGGNNRDGITFDYSEYLRVFLNVSMAGNEVGILARIADCIQVNEPDIDLRNSYTMLAVKAEVSTRTTFMRKISDWGGNGSWGFPEDSYTIDYQSILGY</sequence>
<evidence type="ECO:0000256" key="1">
    <source>
        <dbReference type="SAM" id="MobiDB-lite"/>
    </source>
</evidence>
<feature type="region of interest" description="Disordered" evidence="1">
    <location>
        <begin position="299"/>
        <end position="330"/>
    </location>
</feature>
<name>A0A9D2RV88_9FIRM</name>
<evidence type="ECO:0000313" key="2">
    <source>
        <dbReference type="EMBL" id="HJB27436.1"/>
    </source>
</evidence>
<protein>
    <submittedName>
        <fullName evidence="2">Uncharacterized protein</fullName>
    </submittedName>
</protein>
<evidence type="ECO:0000313" key="3">
    <source>
        <dbReference type="Proteomes" id="UP000823842"/>
    </source>
</evidence>
<reference evidence="2" key="1">
    <citation type="journal article" date="2021" name="PeerJ">
        <title>Extensive microbial diversity within the chicken gut microbiome revealed by metagenomics and culture.</title>
        <authorList>
            <person name="Gilroy R."/>
            <person name="Ravi A."/>
            <person name="Getino M."/>
            <person name="Pursley I."/>
            <person name="Horton D.L."/>
            <person name="Alikhan N.F."/>
            <person name="Baker D."/>
            <person name="Gharbi K."/>
            <person name="Hall N."/>
            <person name="Watson M."/>
            <person name="Adriaenssens E.M."/>
            <person name="Foster-Nyarko E."/>
            <person name="Jarju S."/>
            <person name="Secka A."/>
            <person name="Antonio M."/>
            <person name="Oren A."/>
            <person name="Chaudhuri R.R."/>
            <person name="La Ragione R."/>
            <person name="Hildebrand F."/>
            <person name="Pallen M.J."/>
        </authorList>
    </citation>
    <scope>NUCLEOTIDE SEQUENCE</scope>
    <source>
        <strain evidence="2">ChiSjej1B19-5720</strain>
    </source>
</reference>
<dbReference type="AlphaFoldDB" id="A0A9D2RV88"/>
<feature type="compositionally biased region" description="Acidic residues" evidence="1">
    <location>
        <begin position="302"/>
        <end position="317"/>
    </location>
</feature>
<comment type="caution">
    <text evidence="2">The sequence shown here is derived from an EMBL/GenBank/DDBJ whole genome shotgun (WGS) entry which is preliminary data.</text>
</comment>
<organism evidence="2 3">
    <name type="scientific">Candidatus Blautia faecavium</name>
    <dbReference type="NCBI Taxonomy" id="2838487"/>
    <lineage>
        <taxon>Bacteria</taxon>
        <taxon>Bacillati</taxon>
        <taxon>Bacillota</taxon>
        <taxon>Clostridia</taxon>
        <taxon>Lachnospirales</taxon>
        <taxon>Lachnospiraceae</taxon>
        <taxon>Blautia</taxon>
    </lineage>
</organism>